<dbReference type="EMBL" id="BMJC01000001">
    <property type="protein sequence ID" value="GGA85916.1"/>
    <property type="molecule type" value="Genomic_DNA"/>
</dbReference>
<dbReference type="InterPro" id="IPR001607">
    <property type="entry name" value="Znf_UBP"/>
</dbReference>
<dbReference type="SUPFAM" id="SSF57850">
    <property type="entry name" value="RING/U-box"/>
    <property type="match status" value="1"/>
</dbReference>
<sequence length="92" mass="10777">MELEKAACSHMQEIKELKQAKEEVCEECVKIHSTWVHLRTCQTCGATLCCDQSRHKHMTKHFHRTGHPVIISSEPGEKWMWCYPDNLFAEYS</sequence>
<reference evidence="2" key="1">
    <citation type="journal article" date="2014" name="Int. J. Syst. Evol. Microbiol.">
        <title>Complete genome sequence of Corynebacterium casei LMG S-19264T (=DSM 44701T), isolated from a smear-ripened cheese.</title>
        <authorList>
            <consortium name="US DOE Joint Genome Institute (JGI-PGF)"/>
            <person name="Walter F."/>
            <person name="Albersmeier A."/>
            <person name="Kalinowski J."/>
            <person name="Ruckert C."/>
        </authorList>
    </citation>
    <scope>NUCLEOTIDE SEQUENCE</scope>
    <source>
        <strain evidence="2">CGMCC 1.15448</strain>
    </source>
</reference>
<dbReference type="InterPro" id="IPR013083">
    <property type="entry name" value="Znf_RING/FYVE/PHD"/>
</dbReference>
<keyword evidence="3" id="KW-1185">Reference proteome</keyword>
<dbReference type="PROSITE" id="PS50271">
    <property type="entry name" value="ZF_UBP"/>
    <property type="match status" value="1"/>
</dbReference>
<dbReference type="AlphaFoldDB" id="A0A8J2XQQ8"/>
<gene>
    <name evidence="2" type="ORF">GCM10011511_06220</name>
</gene>
<evidence type="ECO:0000313" key="2">
    <source>
        <dbReference type="EMBL" id="GGA85916.1"/>
    </source>
</evidence>
<feature type="domain" description="UBP-type" evidence="1">
    <location>
        <begin position="6"/>
        <end position="92"/>
    </location>
</feature>
<evidence type="ECO:0000313" key="3">
    <source>
        <dbReference type="Proteomes" id="UP000607559"/>
    </source>
</evidence>
<accession>A0A8J2XQQ8</accession>
<dbReference type="PROSITE" id="PS00028">
    <property type="entry name" value="ZINC_FINGER_C2H2_1"/>
    <property type="match status" value="1"/>
</dbReference>
<dbReference type="GO" id="GO:0008270">
    <property type="term" value="F:zinc ion binding"/>
    <property type="evidence" value="ECO:0007669"/>
    <property type="project" value="InterPro"/>
</dbReference>
<protein>
    <recommendedName>
        <fullName evidence="1">UBP-type domain-containing protein</fullName>
    </recommendedName>
</protein>
<organism evidence="2 3">
    <name type="scientific">Puia dinghuensis</name>
    <dbReference type="NCBI Taxonomy" id="1792502"/>
    <lineage>
        <taxon>Bacteria</taxon>
        <taxon>Pseudomonadati</taxon>
        <taxon>Bacteroidota</taxon>
        <taxon>Chitinophagia</taxon>
        <taxon>Chitinophagales</taxon>
        <taxon>Chitinophagaceae</taxon>
        <taxon>Puia</taxon>
    </lineage>
</organism>
<dbReference type="RefSeq" id="WP_188928453.1">
    <property type="nucleotide sequence ID" value="NZ_BMJC01000001.1"/>
</dbReference>
<proteinExistence type="predicted"/>
<dbReference type="Pfam" id="PF02148">
    <property type="entry name" value="zf-UBP"/>
    <property type="match status" value="1"/>
</dbReference>
<dbReference type="Gene3D" id="3.30.40.10">
    <property type="entry name" value="Zinc/RING finger domain, C3HC4 (zinc finger)"/>
    <property type="match status" value="1"/>
</dbReference>
<comment type="caution">
    <text evidence="2">The sequence shown here is derived from an EMBL/GenBank/DDBJ whole genome shotgun (WGS) entry which is preliminary data.</text>
</comment>
<dbReference type="InterPro" id="IPR013087">
    <property type="entry name" value="Znf_C2H2_type"/>
</dbReference>
<reference evidence="2" key="2">
    <citation type="submission" date="2020-09" db="EMBL/GenBank/DDBJ databases">
        <authorList>
            <person name="Sun Q."/>
            <person name="Zhou Y."/>
        </authorList>
    </citation>
    <scope>NUCLEOTIDE SEQUENCE</scope>
    <source>
        <strain evidence="2">CGMCC 1.15448</strain>
    </source>
</reference>
<dbReference type="Proteomes" id="UP000607559">
    <property type="component" value="Unassembled WGS sequence"/>
</dbReference>
<name>A0A8J2XQQ8_9BACT</name>
<evidence type="ECO:0000259" key="1">
    <source>
        <dbReference type="PROSITE" id="PS50271"/>
    </source>
</evidence>